<accession>A0A1C0AS23</accession>
<keyword evidence="4" id="KW-1185">Reference proteome</keyword>
<feature type="transmembrane region" description="Helical" evidence="2">
    <location>
        <begin position="79"/>
        <end position="99"/>
    </location>
</feature>
<sequence>MASEKAKALAAKQKAELKAAKLAKKNSTNPADWGWWRQLRETYRITVQYDTVLPWLMLAGFVVPFLALLILGIVLDAWIVWGIVGISAGVLGALSVFTWRARKAVYRRFDGQAGSAEVALQMLPKKWISTPVITATRQLDAVHRTLGPGGLVLIGEGDPGRLKPLLASEKKKHEQVAYGVDVIIVQMGKGSGQIPLDKLADHIKKLPNKLSAAKITEVNQRLRALDAMRPKAPIPRGPIQMKGARSAMRGR</sequence>
<dbReference type="Pfam" id="PF13829">
    <property type="entry name" value="DUF4191"/>
    <property type="match status" value="1"/>
</dbReference>
<comment type="caution">
    <text evidence="3">The sequence shown here is derived from an EMBL/GenBank/DDBJ whole genome shotgun (WGS) entry which is preliminary data.</text>
</comment>
<evidence type="ECO:0000256" key="1">
    <source>
        <dbReference type="SAM" id="MobiDB-lite"/>
    </source>
</evidence>
<dbReference type="AlphaFoldDB" id="A0A1C0AS23"/>
<protein>
    <recommendedName>
        <fullName evidence="5">DUF4191 domain-containing protein</fullName>
    </recommendedName>
</protein>
<gene>
    <name evidence="3" type="ORF">BCR15_10895</name>
</gene>
<dbReference type="InterPro" id="IPR025445">
    <property type="entry name" value="DUF4191"/>
</dbReference>
<feature type="transmembrane region" description="Helical" evidence="2">
    <location>
        <begin position="52"/>
        <end position="73"/>
    </location>
</feature>
<organism evidence="3 4">
    <name type="scientific">Tessaracoccus lapidicaptus</name>
    <dbReference type="NCBI Taxonomy" id="1427523"/>
    <lineage>
        <taxon>Bacteria</taxon>
        <taxon>Bacillati</taxon>
        <taxon>Actinomycetota</taxon>
        <taxon>Actinomycetes</taxon>
        <taxon>Propionibacteriales</taxon>
        <taxon>Propionibacteriaceae</taxon>
        <taxon>Tessaracoccus</taxon>
    </lineage>
</organism>
<evidence type="ECO:0000313" key="4">
    <source>
        <dbReference type="Proteomes" id="UP000093501"/>
    </source>
</evidence>
<keyword evidence="2" id="KW-0812">Transmembrane</keyword>
<feature type="region of interest" description="Disordered" evidence="1">
    <location>
        <begin position="231"/>
        <end position="251"/>
    </location>
</feature>
<evidence type="ECO:0000313" key="3">
    <source>
        <dbReference type="EMBL" id="OCL37207.1"/>
    </source>
</evidence>
<keyword evidence="2" id="KW-1133">Transmembrane helix</keyword>
<name>A0A1C0AS23_9ACTN</name>
<dbReference type="RefSeq" id="WP_068749414.1">
    <property type="nucleotide sequence ID" value="NZ_JBDXXE010000091.1"/>
</dbReference>
<evidence type="ECO:0000256" key="2">
    <source>
        <dbReference type="SAM" id="Phobius"/>
    </source>
</evidence>
<dbReference type="Proteomes" id="UP000093501">
    <property type="component" value="Unassembled WGS sequence"/>
</dbReference>
<keyword evidence="2" id="KW-0472">Membrane</keyword>
<dbReference type="EMBL" id="MBQD01000001">
    <property type="protein sequence ID" value="OCL37207.1"/>
    <property type="molecule type" value="Genomic_DNA"/>
</dbReference>
<proteinExistence type="predicted"/>
<evidence type="ECO:0008006" key="5">
    <source>
        <dbReference type="Google" id="ProtNLM"/>
    </source>
</evidence>
<reference evidence="4" key="1">
    <citation type="submission" date="2016-07" db="EMBL/GenBank/DDBJ databases">
        <authorList>
            <person name="Florea S."/>
            <person name="Webb J.S."/>
            <person name="Jaromczyk J."/>
            <person name="Schardl C.L."/>
        </authorList>
    </citation>
    <scope>NUCLEOTIDE SEQUENCE [LARGE SCALE GENOMIC DNA]</scope>
    <source>
        <strain evidence="4">IPBSL-7</strain>
    </source>
</reference>